<sequence>MVERINSMSIEFDCEVAAAQLYNCNEVIIALYRSPSGSFEMMLENLEAIIGMFDSSSRVILCEDFNFKFELASCDYKNRDLHEKAAELCHMLSSCGFRRTILEPTGGGNCVDNIFINFST</sequence>
<dbReference type="Proteomes" id="UP001431783">
    <property type="component" value="Unassembled WGS sequence"/>
</dbReference>
<evidence type="ECO:0008006" key="3">
    <source>
        <dbReference type="Google" id="ProtNLM"/>
    </source>
</evidence>
<name>A0AAW1TW31_9CUCU</name>
<accession>A0AAW1TW31</accession>
<protein>
    <recommendedName>
        <fullName evidence="3">Endonuclease/exonuclease/phosphatase domain-containing protein</fullName>
    </recommendedName>
</protein>
<evidence type="ECO:0000313" key="2">
    <source>
        <dbReference type="Proteomes" id="UP001431783"/>
    </source>
</evidence>
<comment type="caution">
    <text evidence="1">The sequence shown here is derived from an EMBL/GenBank/DDBJ whole genome shotgun (WGS) entry which is preliminary data.</text>
</comment>
<dbReference type="EMBL" id="JARQZJ010000013">
    <property type="protein sequence ID" value="KAK9872820.1"/>
    <property type="molecule type" value="Genomic_DNA"/>
</dbReference>
<organism evidence="1 2">
    <name type="scientific">Henosepilachna vigintioctopunctata</name>
    <dbReference type="NCBI Taxonomy" id="420089"/>
    <lineage>
        <taxon>Eukaryota</taxon>
        <taxon>Metazoa</taxon>
        <taxon>Ecdysozoa</taxon>
        <taxon>Arthropoda</taxon>
        <taxon>Hexapoda</taxon>
        <taxon>Insecta</taxon>
        <taxon>Pterygota</taxon>
        <taxon>Neoptera</taxon>
        <taxon>Endopterygota</taxon>
        <taxon>Coleoptera</taxon>
        <taxon>Polyphaga</taxon>
        <taxon>Cucujiformia</taxon>
        <taxon>Coccinelloidea</taxon>
        <taxon>Coccinellidae</taxon>
        <taxon>Epilachninae</taxon>
        <taxon>Epilachnini</taxon>
        <taxon>Henosepilachna</taxon>
    </lineage>
</organism>
<proteinExistence type="predicted"/>
<gene>
    <name evidence="1" type="ORF">WA026_019604</name>
</gene>
<reference evidence="1 2" key="1">
    <citation type="submission" date="2023-03" db="EMBL/GenBank/DDBJ databases">
        <title>Genome insight into feeding habits of ladybird beetles.</title>
        <authorList>
            <person name="Li H.-S."/>
            <person name="Huang Y.-H."/>
            <person name="Pang H."/>
        </authorList>
    </citation>
    <scope>NUCLEOTIDE SEQUENCE [LARGE SCALE GENOMIC DNA]</scope>
    <source>
        <strain evidence="1">SYSU_2023b</strain>
        <tissue evidence="1">Whole body</tissue>
    </source>
</reference>
<keyword evidence="2" id="KW-1185">Reference proteome</keyword>
<dbReference type="InterPro" id="IPR036691">
    <property type="entry name" value="Endo/exonu/phosph_ase_sf"/>
</dbReference>
<dbReference type="SUPFAM" id="SSF56219">
    <property type="entry name" value="DNase I-like"/>
    <property type="match status" value="1"/>
</dbReference>
<dbReference type="Gene3D" id="3.60.10.10">
    <property type="entry name" value="Endonuclease/exonuclease/phosphatase"/>
    <property type="match status" value="1"/>
</dbReference>
<dbReference type="AlphaFoldDB" id="A0AAW1TW31"/>
<evidence type="ECO:0000313" key="1">
    <source>
        <dbReference type="EMBL" id="KAK9872820.1"/>
    </source>
</evidence>